<dbReference type="Proteomes" id="UP000658514">
    <property type="component" value="Unassembled WGS sequence"/>
</dbReference>
<organism evidence="1 2">
    <name type="scientific">Calothrix parietina FACHB-288</name>
    <dbReference type="NCBI Taxonomy" id="2692896"/>
    <lineage>
        <taxon>Bacteria</taxon>
        <taxon>Bacillati</taxon>
        <taxon>Cyanobacteriota</taxon>
        <taxon>Cyanophyceae</taxon>
        <taxon>Nostocales</taxon>
        <taxon>Calotrichaceae</taxon>
        <taxon>Calothrix</taxon>
    </lineage>
</organism>
<gene>
    <name evidence="1" type="ORF">H6G24_24685</name>
</gene>
<evidence type="ECO:0000313" key="1">
    <source>
        <dbReference type="EMBL" id="MBD2198642.1"/>
    </source>
</evidence>
<keyword evidence="2" id="KW-1185">Reference proteome</keyword>
<dbReference type="RefSeq" id="WP_190546582.1">
    <property type="nucleotide sequence ID" value="NZ_CAWPNO010000078.1"/>
</dbReference>
<name>A0ABR8AF24_9CYAN</name>
<reference evidence="1 2" key="1">
    <citation type="journal article" date="2020" name="ISME J.">
        <title>Comparative genomics reveals insights into cyanobacterial evolution and habitat adaptation.</title>
        <authorList>
            <person name="Chen M.Y."/>
            <person name="Teng W.K."/>
            <person name="Zhao L."/>
            <person name="Hu C.X."/>
            <person name="Zhou Y.K."/>
            <person name="Han B.P."/>
            <person name="Song L.R."/>
            <person name="Shu W.S."/>
        </authorList>
    </citation>
    <scope>NUCLEOTIDE SEQUENCE [LARGE SCALE GENOMIC DNA]</scope>
    <source>
        <strain evidence="1 2">FACHB-288</strain>
    </source>
</reference>
<accession>A0ABR8AF24</accession>
<proteinExistence type="predicted"/>
<comment type="caution">
    <text evidence="1">The sequence shown here is derived from an EMBL/GenBank/DDBJ whole genome shotgun (WGS) entry which is preliminary data.</text>
</comment>
<evidence type="ECO:0000313" key="2">
    <source>
        <dbReference type="Proteomes" id="UP000658514"/>
    </source>
</evidence>
<sequence>MTVITINDINRANYLVDLTDNETDATRGGFIQFVAAVWLGYEIGREIAILTKRR</sequence>
<protein>
    <submittedName>
        <fullName evidence="1">Uncharacterized protein</fullName>
    </submittedName>
</protein>
<dbReference type="EMBL" id="JACJQH010000044">
    <property type="protein sequence ID" value="MBD2198642.1"/>
    <property type="molecule type" value="Genomic_DNA"/>
</dbReference>